<reference evidence="6 7" key="1">
    <citation type="submission" date="2018-06" db="EMBL/GenBank/DDBJ databases">
        <title>Sphaerisporangium craniellae sp. nov., isolated from a marine sponge in the South China Sea.</title>
        <authorList>
            <person name="Li L."/>
        </authorList>
    </citation>
    <scope>NUCLEOTIDE SEQUENCE [LARGE SCALE GENOMIC DNA]</scope>
    <source>
        <strain evidence="6 7">CCTCC AA 208026</strain>
    </source>
</reference>
<dbReference type="AlphaFoldDB" id="A0A367F7G3"/>
<dbReference type="GO" id="GO:0072330">
    <property type="term" value="P:monocarboxylic acid biosynthetic process"/>
    <property type="evidence" value="ECO:0007669"/>
    <property type="project" value="UniProtKB-ARBA"/>
</dbReference>
<dbReference type="InterPro" id="IPR025110">
    <property type="entry name" value="AMP-bd_C"/>
</dbReference>
<dbReference type="InterPro" id="IPR020459">
    <property type="entry name" value="AMP-binding"/>
</dbReference>
<dbReference type="SUPFAM" id="SSF47336">
    <property type="entry name" value="ACP-like"/>
    <property type="match status" value="1"/>
</dbReference>
<dbReference type="OrthoDB" id="2472181at2"/>
<dbReference type="Proteomes" id="UP000253094">
    <property type="component" value="Unassembled WGS sequence"/>
</dbReference>
<dbReference type="FunFam" id="3.40.50.980:FF:000001">
    <property type="entry name" value="Non-ribosomal peptide synthetase"/>
    <property type="match status" value="1"/>
</dbReference>
<dbReference type="SUPFAM" id="SSF56801">
    <property type="entry name" value="Acetyl-CoA synthetase-like"/>
    <property type="match status" value="1"/>
</dbReference>
<evidence type="ECO:0000313" key="7">
    <source>
        <dbReference type="Proteomes" id="UP000253094"/>
    </source>
</evidence>
<keyword evidence="2" id="KW-0596">Phosphopantetheine</keyword>
<dbReference type="PRINTS" id="PR00154">
    <property type="entry name" value="AMPBINDING"/>
</dbReference>
<evidence type="ECO:0000256" key="3">
    <source>
        <dbReference type="ARBA" id="ARBA00022553"/>
    </source>
</evidence>
<dbReference type="GO" id="GO:0044550">
    <property type="term" value="P:secondary metabolite biosynthetic process"/>
    <property type="evidence" value="ECO:0007669"/>
    <property type="project" value="UniProtKB-ARBA"/>
</dbReference>
<dbReference type="NCBIfam" id="TIGR01733">
    <property type="entry name" value="AA-adenyl-dom"/>
    <property type="match status" value="1"/>
</dbReference>
<evidence type="ECO:0000256" key="1">
    <source>
        <dbReference type="ARBA" id="ARBA00001957"/>
    </source>
</evidence>
<organism evidence="6 7">
    <name type="scientific">Sphaerisporangium album</name>
    <dbReference type="NCBI Taxonomy" id="509200"/>
    <lineage>
        <taxon>Bacteria</taxon>
        <taxon>Bacillati</taxon>
        <taxon>Actinomycetota</taxon>
        <taxon>Actinomycetes</taxon>
        <taxon>Streptosporangiales</taxon>
        <taxon>Streptosporangiaceae</taxon>
        <taxon>Sphaerisporangium</taxon>
    </lineage>
</organism>
<dbReference type="FunFam" id="3.40.50.12780:FF:000012">
    <property type="entry name" value="Non-ribosomal peptide synthetase"/>
    <property type="match status" value="1"/>
</dbReference>
<gene>
    <name evidence="6" type="ORF">DQ384_29975</name>
</gene>
<dbReference type="SMART" id="SM00823">
    <property type="entry name" value="PKS_PP"/>
    <property type="match status" value="1"/>
</dbReference>
<dbReference type="FunFam" id="3.40.50.980:FF:000002">
    <property type="entry name" value="Enterobactin synthetase component F"/>
    <property type="match status" value="1"/>
</dbReference>
<dbReference type="FunFam" id="1.10.1200.10:FF:000016">
    <property type="entry name" value="Non-ribosomal peptide synthase"/>
    <property type="match status" value="1"/>
</dbReference>
<dbReference type="GO" id="GO:0043041">
    <property type="term" value="P:amino acid activation for nonribosomal peptide biosynthetic process"/>
    <property type="evidence" value="ECO:0007669"/>
    <property type="project" value="TreeGrafter"/>
</dbReference>
<dbReference type="InterPro" id="IPR020845">
    <property type="entry name" value="AMP-binding_CS"/>
</dbReference>
<feature type="region of interest" description="Disordered" evidence="4">
    <location>
        <begin position="383"/>
        <end position="408"/>
    </location>
</feature>
<dbReference type="Pfam" id="PF00550">
    <property type="entry name" value="PP-binding"/>
    <property type="match status" value="1"/>
</dbReference>
<dbReference type="InterPro" id="IPR000873">
    <property type="entry name" value="AMP-dep_synth/lig_dom"/>
</dbReference>
<comment type="cofactor">
    <cofactor evidence="1">
        <name>pantetheine 4'-phosphate</name>
        <dbReference type="ChEBI" id="CHEBI:47942"/>
    </cofactor>
</comment>
<dbReference type="InterPro" id="IPR009081">
    <property type="entry name" value="PP-bd_ACP"/>
</dbReference>
<dbReference type="InterPro" id="IPR020806">
    <property type="entry name" value="PKS_PP-bd"/>
</dbReference>
<dbReference type="Pfam" id="PF13193">
    <property type="entry name" value="AMP-binding_C"/>
    <property type="match status" value="1"/>
</dbReference>
<dbReference type="PROSITE" id="PS00455">
    <property type="entry name" value="AMP_BINDING"/>
    <property type="match status" value="1"/>
</dbReference>
<dbReference type="Gene3D" id="1.10.1200.10">
    <property type="entry name" value="ACP-like"/>
    <property type="match status" value="1"/>
</dbReference>
<keyword evidence="3" id="KW-0597">Phosphoprotein</keyword>
<protein>
    <submittedName>
        <fullName evidence="6">Amino acid adenylation domain-containing protein</fullName>
    </submittedName>
</protein>
<comment type="caution">
    <text evidence="6">The sequence shown here is derived from an EMBL/GenBank/DDBJ whole genome shotgun (WGS) entry which is preliminary data.</text>
</comment>
<evidence type="ECO:0000259" key="5">
    <source>
        <dbReference type="PROSITE" id="PS50075"/>
    </source>
</evidence>
<dbReference type="CDD" id="cd17643">
    <property type="entry name" value="A_NRPS_Cytc1-like"/>
    <property type="match status" value="1"/>
</dbReference>
<accession>A0A367F7G3</accession>
<dbReference type="Gene3D" id="3.40.50.12780">
    <property type="entry name" value="N-terminal domain of ligase-like"/>
    <property type="match status" value="1"/>
</dbReference>
<sequence length="607" mass="64508">MTVDALPGGGPGTIHAWFARQAAVRGEAVAVTGEGEPLTYAELDRESARLAHHLRALGVGPEVPVAVLLRRTPRLVVALLAVLRAGGAYVPLDPASPDDRLAYMISDAGAGVLLTDDALRPLDARHVVDLGGGGPDLSAYPVTAPDGTGTGPDNLAYVIYTSGSTGAPKGVMVEHRNLTGLLRGTRDLFGFGPDDVWSLFAPAAFDVSVWEMWGALLHGGRLVVVPDHVRRSPEDFHALLGREGVTVLNQTPAAFRQLVRFAERSGARVGPALRLVVFAGEALPPATLRPWFARHPDDRPVLVNMYGITETTVHSTYRRMTAGDPDTAPGSMIGEAIPGWTMRLLDGDRDAAAGEPGELHVGGAGVARGYLGRPGLTAERFVPDPSSPVPGSRTYRSGDRARRHSDGDHEYLGRLDHQVKIRGHRVEPGEIEAALTRHPAVREAVVVVGRDEAGEPRLVAYWVAAGGEPPGPSALRGHLRRTLPEYMLPSLYVPLDRLPLTANGKVDRAALPAPGAARPDLDVAFAAPAKPMEKALADIWAEALPVDQVGLDDDFFELGGQSMLAAQVVIAARERLGVPASLRLLFDGPTVREFAAALEETRTGESP</sequence>
<evidence type="ECO:0000256" key="4">
    <source>
        <dbReference type="SAM" id="MobiDB-lite"/>
    </source>
</evidence>
<name>A0A367F7G3_9ACTN</name>
<keyword evidence="7" id="KW-1185">Reference proteome</keyword>
<evidence type="ECO:0000256" key="2">
    <source>
        <dbReference type="ARBA" id="ARBA00022450"/>
    </source>
</evidence>
<dbReference type="GO" id="GO:0005829">
    <property type="term" value="C:cytosol"/>
    <property type="evidence" value="ECO:0007669"/>
    <property type="project" value="TreeGrafter"/>
</dbReference>
<dbReference type="PANTHER" id="PTHR45527:SF14">
    <property type="entry name" value="PLIPASTATIN SYNTHASE SUBUNIT B"/>
    <property type="match status" value="1"/>
</dbReference>
<dbReference type="InterPro" id="IPR042099">
    <property type="entry name" value="ANL_N_sf"/>
</dbReference>
<feature type="domain" description="Carrier" evidence="5">
    <location>
        <begin position="527"/>
        <end position="602"/>
    </location>
</feature>
<dbReference type="InterPro" id="IPR045851">
    <property type="entry name" value="AMP-bd_C_sf"/>
</dbReference>
<evidence type="ECO:0000313" key="6">
    <source>
        <dbReference type="EMBL" id="RCG26201.1"/>
    </source>
</evidence>
<dbReference type="PROSITE" id="PS50075">
    <property type="entry name" value="CARRIER"/>
    <property type="match status" value="1"/>
</dbReference>
<dbReference type="Gene3D" id="3.30.300.30">
    <property type="match status" value="1"/>
</dbReference>
<dbReference type="PANTHER" id="PTHR45527">
    <property type="entry name" value="NONRIBOSOMAL PEPTIDE SYNTHETASE"/>
    <property type="match status" value="1"/>
</dbReference>
<dbReference type="FunFam" id="3.30.300.30:FF:000010">
    <property type="entry name" value="Enterobactin synthetase component F"/>
    <property type="match status" value="1"/>
</dbReference>
<proteinExistence type="predicted"/>
<dbReference type="InterPro" id="IPR036736">
    <property type="entry name" value="ACP-like_sf"/>
</dbReference>
<dbReference type="GO" id="GO:0031177">
    <property type="term" value="F:phosphopantetheine binding"/>
    <property type="evidence" value="ECO:0007669"/>
    <property type="project" value="InterPro"/>
</dbReference>
<dbReference type="Pfam" id="PF00501">
    <property type="entry name" value="AMP-binding"/>
    <property type="match status" value="1"/>
</dbReference>
<dbReference type="EMBL" id="QOIL01000020">
    <property type="protein sequence ID" value="RCG26201.1"/>
    <property type="molecule type" value="Genomic_DNA"/>
</dbReference>
<feature type="compositionally biased region" description="Basic and acidic residues" evidence="4">
    <location>
        <begin position="396"/>
        <end position="408"/>
    </location>
</feature>
<dbReference type="InterPro" id="IPR010071">
    <property type="entry name" value="AA_adenyl_dom"/>
</dbReference>